<evidence type="ECO:0000256" key="5">
    <source>
        <dbReference type="SAM" id="Phobius"/>
    </source>
</evidence>
<keyword evidence="8" id="KW-1185">Reference proteome</keyword>
<proteinExistence type="predicted"/>
<dbReference type="EMBL" id="PUEC01000044">
    <property type="protein sequence ID" value="PWB00394.1"/>
    <property type="molecule type" value="Genomic_DNA"/>
</dbReference>
<evidence type="ECO:0000256" key="4">
    <source>
        <dbReference type="ARBA" id="ARBA00023136"/>
    </source>
</evidence>
<feature type="transmembrane region" description="Helical" evidence="5">
    <location>
        <begin position="164"/>
        <end position="185"/>
    </location>
</feature>
<dbReference type="RefSeq" id="WP_107033349.1">
    <property type="nucleotide sequence ID" value="NZ_CAPDHO010000030.1"/>
</dbReference>
<feature type="transmembrane region" description="Helical" evidence="5">
    <location>
        <begin position="63"/>
        <end position="88"/>
    </location>
</feature>
<feature type="domain" description="Methylamine utilisation protein MauE" evidence="6">
    <location>
        <begin position="21"/>
        <end position="150"/>
    </location>
</feature>
<keyword evidence="2 5" id="KW-0812">Transmembrane</keyword>
<evidence type="ECO:0000256" key="3">
    <source>
        <dbReference type="ARBA" id="ARBA00022989"/>
    </source>
</evidence>
<feature type="transmembrane region" description="Helical" evidence="5">
    <location>
        <begin position="135"/>
        <end position="152"/>
    </location>
</feature>
<dbReference type="Pfam" id="PF07291">
    <property type="entry name" value="MauE"/>
    <property type="match status" value="1"/>
</dbReference>
<evidence type="ECO:0000256" key="1">
    <source>
        <dbReference type="ARBA" id="ARBA00004141"/>
    </source>
</evidence>
<dbReference type="NCBIfam" id="NF045576">
    <property type="entry name" value="BT_3928_fam"/>
    <property type="match status" value="1"/>
</dbReference>
<dbReference type="AlphaFoldDB" id="A0A2V1II30"/>
<dbReference type="GO" id="GO:0016020">
    <property type="term" value="C:membrane"/>
    <property type="evidence" value="ECO:0007669"/>
    <property type="project" value="UniProtKB-SubCell"/>
</dbReference>
<dbReference type="Proteomes" id="UP000244905">
    <property type="component" value="Unassembled WGS sequence"/>
</dbReference>
<keyword evidence="4 5" id="KW-0472">Membrane</keyword>
<evidence type="ECO:0000259" key="6">
    <source>
        <dbReference type="Pfam" id="PF07291"/>
    </source>
</evidence>
<feature type="transmembrane region" description="Helical" evidence="5">
    <location>
        <begin position="396"/>
        <end position="414"/>
    </location>
</feature>
<protein>
    <submittedName>
        <fullName evidence="7">DoxX family protein</fullName>
    </submittedName>
</protein>
<evidence type="ECO:0000313" key="8">
    <source>
        <dbReference type="Proteomes" id="UP000244905"/>
    </source>
</evidence>
<reference evidence="8" key="1">
    <citation type="submission" date="2018-02" db="EMBL/GenBank/DDBJ databases">
        <authorList>
            <person name="Clavel T."/>
            <person name="Strowig T."/>
        </authorList>
    </citation>
    <scope>NUCLEOTIDE SEQUENCE [LARGE SCALE GENOMIC DNA]</scope>
    <source>
        <strain evidence="8">DSM 103720</strain>
    </source>
</reference>
<evidence type="ECO:0000256" key="2">
    <source>
        <dbReference type="ARBA" id="ARBA00022692"/>
    </source>
</evidence>
<feature type="transmembrane region" description="Helical" evidence="5">
    <location>
        <begin position="21"/>
        <end position="43"/>
    </location>
</feature>
<feature type="transmembrane region" description="Helical" evidence="5">
    <location>
        <begin position="95"/>
        <end position="115"/>
    </location>
</feature>
<gene>
    <name evidence="7" type="ORF">C5O23_13005</name>
</gene>
<dbReference type="GO" id="GO:0030416">
    <property type="term" value="P:methylamine metabolic process"/>
    <property type="evidence" value="ECO:0007669"/>
    <property type="project" value="InterPro"/>
</dbReference>
<sequence>MPSSQSSNLPKKRIDRFFHPALVWIFRLIVGATFVLSGFTKSIDVWGSYYKIAEYLDVWGWDVPSALVVLAAFLLGGVEFVCGFLLLLGCYKRAVTWIMLLMMAFMLPLTLYIAVADPVADCGCFGDFLVISNNATFIKNIFLTLFLLYLFRFNKRVDGLFVPYVQWVIGGLLSFYILFVAFFGYNVQPMIDFRRFEPGTDLLASADSSDEESEEEAEYEFIYEKDGREESFTLDNLPDSTWTFVDRRLIGGSETVTDGFAVISDGENIAADIIDPEADQFIVTIPDLSKVDLSYTYLLNELNDYISNRGGSMVALVNADEEGIERWRDVSMASYDIYTAEPTLIKELARGHAAIVFLHDGVVVWKRTLSSISYKIVSDTQLSEIDRELDPDSKEILHGLTILFATVIVIIMVFDRSGRLVAWMLKRRKKKAEKMQAQIGQPDSTAETGKE</sequence>
<comment type="subcellular location">
    <subcellularLocation>
        <location evidence="1">Membrane</location>
        <topology evidence="1">Multi-pass membrane protein</topology>
    </subcellularLocation>
</comment>
<evidence type="ECO:0000313" key="7">
    <source>
        <dbReference type="EMBL" id="PWB00394.1"/>
    </source>
</evidence>
<keyword evidence="3 5" id="KW-1133">Transmembrane helix</keyword>
<accession>A0A2V1II30</accession>
<name>A0A2V1II30_9BACT</name>
<organism evidence="7 8">
    <name type="scientific">Duncaniella muris</name>
    <dbReference type="NCBI Taxonomy" id="2094150"/>
    <lineage>
        <taxon>Bacteria</taxon>
        <taxon>Pseudomonadati</taxon>
        <taxon>Bacteroidota</taxon>
        <taxon>Bacteroidia</taxon>
        <taxon>Bacteroidales</taxon>
        <taxon>Muribaculaceae</taxon>
        <taxon>Duncaniella</taxon>
    </lineage>
</organism>
<dbReference type="InterPro" id="IPR009908">
    <property type="entry name" value="Methylamine_util_MauE"/>
</dbReference>
<comment type="caution">
    <text evidence="7">The sequence shown here is derived from an EMBL/GenBank/DDBJ whole genome shotgun (WGS) entry which is preliminary data.</text>
</comment>
<dbReference type="GeneID" id="82527237"/>